<dbReference type="CDD" id="cd02947">
    <property type="entry name" value="TRX_family"/>
    <property type="match status" value="1"/>
</dbReference>
<feature type="compositionally biased region" description="Polar residues" evidence="1">
    <location>
        <begin position="41"/>
        <end position="66"/>
    </location>
</feature>
<gene>
    <name evidence="4" type="ORF">MRBLWS13_002649</name>
</gene>
<dbReference type="EMBL" id="CP151632">
    <property type="protein sequence ID" value="WZO34977.1"/>
    <property type="molecule type" value="Genomic_DNA"/>
</dbReference>
<evidence type="ECO:0000256" key="1">
    <source>
        <dbReference type="SAM" id="MobiDB-lite"/>
    </source>
</evidence>
<name>A0AAU6SDP7_9MICO</name>
<protein>
    <submittedName>
        <fullName evidence="4">Thioredoxin family protein</fullName>
    </submittedName>
</protein>
<dbReference type="Gene3D" id="3.40.30.10">
    <property type="entry name" value="Glutaredoxin"/>
    <property type="match status" value="1"/>
</dbReference>
<proteinExistence type="predicted"/>
<dbReference type="Pfam" id="PF00085">
    <property type="entry name" value="Thioredoxin"/>
    <property type="match status" value="1"/>
</dbReference>
<keyword evidence="2" id="KW-0732">Signal</keyword>
<feature type="signal peptide" evidence="2">
    <location>
        <begin position="1"/>
        <end position="26"/>
    </location>
</feature>
<accession>A0AAU6SDP7</accession>
<sequence>MKRATVIGTVVGAVVVAGVAAAIAFAADGGVAGLAGVGGPSPTSSVMAEPSASPSPDRTSPESTVEPQAAETDQPAPGAYVDYSEDALAAAGGTRVLFFHAPWCPQCRALESDILAAGVPAGVTVLKVDYDSRQDLRQQYGVRIQTTVVALDEEGNGTAAFVAYDEPTLAAALSGLGLGG</sequence>
<evidence type="ECO:0000256" key="2">
    <source>
        <dbReference type="SAM" id="SignalP"/>
    </source>
</evidence>
<evidence type="ECO:0000259" key="3">
    <source>
        <dbReference type="PROSITE" id="PS51352"/>
    </source>
</evidence>
<reference evidence="4" key="1">
    <citation type="submission" date="2024-04" db="EMBL/GenBank/DDBJ databases">
        <authorList>
            <person name="Roder T."/>
            <person name="Oberhansli S."/>
            <person name="Kreuzer M."/>
        </authorList>
    </citation>
    <scope>NUCLEOTIDE SEQUENCE</scope>
    <source>
        <strain evidence="4">LWS13-1.2</strain>
    </source>
</reference>
<dbReference type="InterPro" id="IPR013766">
    <property type="entry name" value="Thioredoxin_domain"/>
</dbReference>
<feature type="domain" description="Thioredoxin" evidence="3">
    <location>
        <begin position="54"/>
        <end position="178"/>
    </location>
</feature>
<dbReference type="SUPFAM" id="SSF52833">
    <property type="entry name" value="Thioredoxin-like"/>
    <property type="match status" value="1"/>
</dbReference>
<evidence type="ECO:0000313" key="4">
    <source>
        <dbReference type="EMBL" id="WZO34977.1"/>
    </source>
</evidence>
<dbReference type="AlphaFoldDB" id="A0AAU6SDP7"/>
<dbReference type="PROSITE" id="PS51352">
    <property type="entry name" value="THIOREDOXIN_2"/>
    <property type="match status" value="1"/>
</dbReference>
<dbReference type="InterPro" id="IPR036249">
    <property type="entry name" value="Thioredoxin-like_sf"/>
</dbReference>
<feature type="chain" id="PRO_5043739044" evidence="2">
    <location>
        <begin position="27"/>
        <end position="180"/>
    </location>
</feature>
<feature type="region of interest" description="Disordered" evidence="1">
    <location>
        <begin position="40"/>
        <end position="77"/>
    </location>
</feature>
<organism evidence="4">
    <name type="scientific">Microbacterium sp. LWS13-1.2</name>
    <dbReference type="NCBI Taxonomy" id="3135264"/>
    <lineage>
        <taxon>Bacteria</taxon>
        <taxon>Bacillati</taxon>
        <taxon>Actinomycetota</taxon>
        <taxon>Actinomycetes</taxon>
        <taxon>Micrococcales</taxon>
        <taxon>Microbacteriaceae</taxon>
        <taxon>Microbacterium</taxon>
    </lineage>
</organism>
<dbReference type="RefSeq" id="WP_349425825.1">
    <property type="nucleotide sequence ID" value="NZ_CP151632.1"/>
</dbReference>